<dbReference type="PROSITE" id="PS01078">
    <property type="entry name" value="MOCF_BIOSYNTHESIS_1"/>
    <property type="match status" value="1"/>
</dbReference>
<dbReference type="EMBL" id="CAJFCW020000005">
    <property type="protein sequence ID" value="CAG9119198.1"/>
    <property type="molecule type" value="Genomic_DNA"/>
</dbReference>
<dbReference type="SUPFAM" id="SSF53218">
    <property type="entry name" value="Molybdenum cofactor biosynthesis proteins"/>
    <property type="match status" value="1"/>
</dbReference>
<dbReference type="Proteomes" id="UP000614601">
    <property type="component" value="Unassembled WGS sequence"/>
</dbReference>
<dbReference type="InterPro" id="IPR051920">
    <property type="entry name" value="MPT_Adenylyltrnsfr/MoaC-Rel"/>
</dbReference>
<dbReference type="Gene3D" id="3.40.980.10">
    <property type="entry name" value="MoaB/Mog-like domain"/>
    <property type="match status" value="1"/>
</dbReference>
<dbReference type="SMART" id="SM00852">
    <property type="entry name" value="MoCF_biosynth"/>
    <property type="match status" value="1"/>
</dbReference>
<dbReference type="Pfam" id="PF00994">
    <property type="entry name" value="MoCF_biosynth"/>
    <property type="match status" value="1"/>
</dbReference>
<gene>
    <name evidence="6" type="ORF">BOKJ2_LOCUS10720</name>
</gene>
<keyword evidence="4" id="KW-0501">Molybdenum cofactor biosynthesis</keyword>
<dbReference type="InterPro" id="IPR008284">
    <property type="entry name" value="MoCF_biosynth_CS"/>
</dbReference>
<evidence type="ECO:0000256" key="3">
    <source>
        <dbReference type="ARBA" id="ARBA00013269"/>
    </source>
</evidence>
<dbReference type="CDD" id="cd00886">
    <property type="entry name" value="MogA_MoaB"/>
    <property type="match status" value="1"/>
</dbReference>
<evidence type="ECO:0000259" key="5">
    <source>
        <dbReference type="SMART" id="SM00852"/>
    </source>
</evidence>
<evidence type="ECO:0000313" key="6">
    <source>
        <dbReference type="EMBL" id="CAD5223950.1"/>
    </source>
</evidence>
<dbReference type="AlphaFoldDB" id="A0A811L6U7"/>
<dbReference type="EMBL" id="CAJFDH010000005">
    <property type="protein sequence ID" value="CAD5223950.1"/>
    <property type="molecule type" value="Genomic_DNA"/>
</dbReference>
<proteinExistence type="inferred from homology"/>
<feature type="domain" description="MoaB/Mog" evidence="5">
    <location>
        <begin position="248"/>
        <end position="393"/>
    </location>
</feature>
<dbReference type="OrthoDB" id="4349954at2759"/>
<dbReference type="PANTHER" id="PTHR43764:SF1">
    <property type="entry name" value="MOLYBDOPTERIN MOLYBDOTRANSFERASE"/>
    <property type="match status" value="1"/>
</dbReference>
<dbReference type="EC" id="2.10.1.1" evidence="3"/>
<comment type="pathway">
    <text evidence="1">Cofactor biosynthesis; molybdopterin biosynthesis.</text>
</comment>
<dbReference type="PANTHER" id="PTHR43764">
    <property type="entry name" value="MOLYBDENUM COFACTOR BIOSYNTHESIS"/>
    <property type="match status" value="1"/>
</dbReference>
<name>A0A811L6U7_9BILA</name>
<dbReference type="InterPro" id="IPR001453">
    <property type="entry name" value="MoaB/Mog_dom"/>
</dbReference>
<reference evidence="6" key="1">
    <citation type="submission" date="2020-09" db="EMBL/GenBank/DDBJ databases">
        <authorList>
            <person name="Kikuchi T."/>
        </authorList>
    </citation>
    <scope>NUCLEOTIDE SEQUENCE</scope>
    <source>
        <strain evidence="6">SH1</strain>
    </source>
</reference>
<evidence type="ECO:0000256" key="2">
    <source>
        <dbReference type="ARBA" id="ARBA00007589"/>
    </source>
</evidence>
<comment type="caution">
    <text evidence="6">The sequence shown here is derived from an EMBL/GenBank/DDBJ whole genome shotgun (WGS) entry which is preliminary data.</text>
</comment>
<accession>A0A811L6U7</accession>
<dbReference type="Proteomes" id="UP000783686">
    <property type="component" value="Unassembled WGS sequence"/>
</dbReference>
<comment type="similarity">
    <text evidence="2">In the N-terminal section; belongs to the MoaB/Mog family.</text>
</comment>
<organism evidence="6 7">
    <name type="scientific">Bursaphelenchus okinawaensis</name>
    <dbReference type="NCBI Taxonomy" id="465554"/>
    <lineage>
        <taxon>Eukaryota</taxon>
        <taxon>Metazoa</taxon>
        <taxon>Ecdysozoa</taxon>
        <taxon>Nematoda</taxon>
        <taxon>Chromadorea</taxon>
        <taxon>Rhabditida</taxon>
        <taxon>Tylenchina</taxon>
        <taxon>Tylenchomorpha</taxon>
        <taxon>Aphelenchoidea</taxon>
        <taxon>Aphelenchoididae</taxon>
        <taxon>Bursaphelenchus</taxon>
    </lineage>
</organism>
<dbReference type="InterPro" id="IPR036425">
    <property type="entry name" value="MoaB/Mog-like_dom_sf"/>
</dbReference>
<protein>
    <recommendedName>
        <fullName evidence="3">molybdopterin molybdotransferase</fullName>
        <ecNumber evidence="3">2.10.1.1</ecNumber>
    </recommendedName>
</protein>
<sequence>MCSIFGSLRFDQLTALEKAASVSELSFTRFSNPKSHAQALYLRIIRVYNMGTLHIDPESQYILLSRVKPLADCFLDKRKWADENAKQTYATKLEGVIKDAVKISNNIRNKLRNYYEPRSESSQMVYIKHSELMFQLKGSVLVLDLSTENRHTCWRFDNVFISQHFITPGLTFYGLLMHIRPQERGYLVNITDYDNVVIMSDQESTNYEYVYNAIECDDSIFRPRNPPVLCIKDNLLHEGTCCRKMRIGVLTVSDTCKTEPEKDKSGPVLLETLKKSTIIQNPTFSKQIVEDNVAKIKDVLLEWSKTHDVILTTGGTGFTHRDVTPEATRAVIEKPCPGIVVALVQEGLKHTAMAALSRPEAGICNNCLVVNLPGSPKACQQSIPVLEPILNHAVQLLRPEASHSEHPN</sequence>
<evidence type="ECO:0000256" key="4">
    <source>
        <dbReference type="ARBA" id="ARBA00023150"/>
    </source>
</evidence>
<evidence type="ECO:0000313" key="7">
    <source>
        <dbReference type="Proteomes" id="UP000614601"/>
    </source>
</evidence>
<dbReference type="NCBIfam" id="TIGR00177">
    <property type="entry name" value="molyb_syn"/>
    <property type="match status" value="1"/>
</dbReference>
<dbReference type="GO" id="GO:0061599">
    <property type="term" value="F:molybdopterin molybdotransferase activity"/>
    <property type="evidence" value="ECO:0007669"/>
    <property type="project" value="UniProtKB-EC"/>
</dbReference>
<keyword evidence="7" id="KW-1185">Reference proteome</keyword>
<dbReference type="GO" id="GO:0006777">
    <property type="term" value="P:Mo-molybdopterin cofactor biosynthetic process"/>
    <property type="evidence" value="ECO:0007669"/>
    <property type="project" value="UniProtKB-KW"/>
</dbReference>
<evidence type="ECO:0000256" key="1">
    <source>
        <dbReference type="ARBA" id="ARBA00005046"/>
    </source>
</evidence>